<evidence type="ECO:0000313" key="2">
    <source>
        <dbReference type="Proteomes" id="UP000032352"/>
    </source>
</evidence>
<accession>A0AAF0C9F8</accession>
<proteinExistence type="predicted"/>
<name>A0AAF0C9F8_9GAMM</name>
<dbReference type="KEGG" id="tvd:SG34_028505"/>
<reference evidence="1 2" key="2">
    <citation type="journal article" date="2022" name="Mar. Drugs">
        <title>Bioassay-Guided Fractionation Leads to the Detection of Cholic Acid Generated by the Rare Thalassomonas sp.</title>
        <authorList>
            <person name="Pheiffer F."/>
            <person name="Schneider Y.K."/>
            <person name="Hansen E.H."/>
            <person name="Andersen J.H."/>
            <person name="Isaksson J."/>
            <person name="Busche T."/>
            <person name="R C."/>
            <person name="Kalinowski J."/>
            <person name="Zyl L.V."/>
            <person name="Trindade M."/>
        </authorList>
    </citation>
    <scope>NUCLEOTIDE SEQUENCE [LARGE SCALE GENOMIC DNA]</scope>
    <source>
        <strain evidence="1 2">XOM25</strain>
    </source>
</reference>
<evidence type="ECO:0008006" key="3">
    <source>
        <dbReference type="Google" id="ProtNLM"/>
    </source>
</evidence>
<dbReference type="EMBL" id="CP059733">
    <property type="protein sequence ID" value="WDE05190.1"/>
    <property type="molecule type" value="Genomic_DNA"/>
</dbReference>
<dbReference type="AlphaFoldDB" id="A0AAF0C9F8"/>
<reference evidence="1 2" key="1">
    <citation type="journal article" date="2015" name="Genome Announc.">
        <title>Draft Genome Sequences of Marine Isolates of Thalassomonas viridans and Thalassomonas actiniarum.</title>
        <authorList>
            <person name="Olonade I."/>
            <person name="van Zyl L.J."/>
            <person name="Trindade M."/>
        </authorList>
    </citation>
    <scope>NUCLEOTIDE SEQUENCE [LARGE SCALE GENOMIC DNA]</scope>
    <source>
        <strain evidence="1 2">XOM25</strain>
    </source>
</reference>
<organism evidence="1 2">
    <name type="scientific">Thalassomonas viridans</name>
    <dbReference type="NCBI Taxonomy" id="137584"/>
    <lineage>
        <taxon>Bacteria</taxon>
        <taxon>Pseudomonadati</taxon>
        <taxon>Pseudomonadota</taxon>
        <taxon>Gammaproteobacteria</taxon>
        <taxon>Alteromonadales</taxon>
        <taxon>Colwelliaceae</taxon>
        <taxon>Thalassomonas</taxon>
    </lineage>
</organism>
<evidence type="ECO:0000313" key="1">
    <source>
        <dbReference type="EMBL" id="WDE05190.1"/>
    </source>
</evidence>
<gene>
    <name evidence="1" type="ORF">SG34_028505</name>
</gene>
<sequence length="96" mass="11200">MKKNITLLTRAMVIAADDFQINRVAELDQKVTKLLSQLIDKPELRNALKTELNALYQSHQRLLQDCRLGRDAIRQSLKYLQQNKEGLLAYQEMDEQ</sequence>
<protein>
    <recommendedName>
        <fullName evidence="3">Flagellar protein FliT</fullName>
    </recommendedName>
</protein>
<keyword evidence="2" id="KW-1185">Reference proteome</keyword>
<dbReference type="Proteomes" id="UP000032352">
    <property type="component" value="Chromosome"/>
</dbReference>
<dbReference type="RefSeq" id="WP_152647451.1">
    <property type="nucleotide sequence ID" value="NZ_CP059733.1"/>
</dbReference>